<evidence type="ECO:0000256" key="4">
    <source>
        <dbReference type="ARBA" id="ARBA00023239"/>
    </source>
</evidence>
<dbReference type="SUPFAM" id="SSF52151">
    <property type="entry name" value="FabD/lysophospholipase-like"/>
    <property type="match status" value="1"/>
</dbReference>
<dbReference type="PANTHER" id="PTHR43074">
    <property type="entry name" value="OMEGA-3 POLYUNSATURATED FATTY ACID SYNTHASE PFAB-RELATED"/>
    <property type="match status" value="1"/>
</dbReference>
<dbReference type="KEGG" id="dalk:DSCA_08790"/>
<dbReference type="InterPro" id="IPR001227">
    <property type="entry name" value="Ac_transferase_dom_sf"/>
</dbReference>
<dbReference type="Gene3D" id="3.40.366.10">
    <property type="entry name" value="Malonyl-Coenzyme A Acyl Carrier Protein, domain 2"/>
    <property type="match status" value="2"/>
</dbReference>
<protein>
    <recommendedName>
        <fullName evidence="7">Ketosynthase family 3 (KS3) domain-containing protein</fullName>
    </recommendedName>
</protein>
<dbReference type="InterPro" id="IPR013114">
    <property type="entry name" value="FabA_FabZ"/>
</dbReference>
<evidence type="ECO:0000259" key="7">
    <source>
        <dbReference type="PROSITE" id="PS52004"/>
    </source>
</evidence>
<dbReference type="PROSITE" id="PS52004">
    <property type="entry name" value="KS3_2"/>
    <property type="match status" value="2"/>
</dbReference>
<keyword evidence="3 5" id="KW-0808">Transferase</keyword>
<gene>
    <name evidence="8" type="ORF">DSCA_08790</name>
</gene>
<dbReference type="InterPro" id="IPR014030">
    <property type="entry name" value="Ketoacyl_synth_N"/>
</dbReference>
<dbReference type="PANTHER" id="PTHR43074:SF1">
    <property type="entry name" value="BETA-KETOACYL SYNTHASE FAMILY PROTEIN-RELATED"/>
    <property type="match status" value="1"/>
</dbReference>
<name>A0A5K7YGM8_9BACT</name>
<dbReference type="Pfam" id="PF00109">
    <property type="entry name" value="ketoacyl-synt"/>
    <property type="match status" value="2"/>
</dbReference>
<dbReference type="Gene3D" id="3.40.47.10">
    <property type="match status" value="2"/>
</dbReference>
<keyword evidence="1" id="KW-0596">Phosphopantetheine</keyword>
<dbReference type="GO" id="GO:0016829">
    <property type="term" value="F:lyase activity"/>
    <property type="evidence" value="ECO:0007669"/>
    <property type="project" value="UniProtKB-KW"/>
</dbReference>
<dbReference type="OrthoDB" id="5476655at2"/>
<dbReference type="RefSeq" id="WP_155315256.1">
    <property type="nucleotide sequence ID" value="NZ_AP021874.1"/>
</dbReference>
<dbReference type="InterPro" id="IPR016035">
    <property type="entry name" value="Acyl_Trfase/lysoPLipase"/>
</dbReference>
<dbReference type="Pfam" id="PF07977">
    <property type="entry name" value="FabA"/>
    <property type="match status" value="4"/>
</dbReference>
<dbReference type="PROSITE" id="PS00606">
    <property type="entry name" value="KS3_1"/>
    <property type="match status" value="1"/>
</dbReference>
<keyword evidence="9" id="KW-1185">Reference proteome</keyword>
<keyword evidence="2" id="KW-0597">Phosphoprotein</keyword>
<proteinExistence type="inferred from homology"/>
<dbReference type="Gene3D" id="3.10.129.10">
    <property type="entry name" value="Hotdog Thioesterase"/>
    <property type="match status" value="4"/>
</dbReference>
<feature type="domain" description="Ketosynthase family 3 (KS3)" evidence="7">
    <location>
        <begin position="474"/>
        <end position="929"/>
    </location>
</feature>
<evidence type="ECO:0000256" key="3">
    <source>
        <dbReference type="ARBA" id="ARBA00022679"/>
    </source>
</evidence>
<keyword evidence="4" id="KW-0456">Lyase</keyword>
<sequence>MHRQSLIAVVGMDGIFPGALNLDAFWHNIVNGIDQSAPVPESRWIAPPADRLRTGLTPDRPYSRHACLINGFSFDPDAFSLDPEITRGLDPLYQLTLTAGKRAVSGCAAAAVDPRRVDTILAAIALPTDGASAFSRQTLGRAIEDRLFAPGGTSSTAVSPIAALASRVDGLPAALLAAELGFGGDSFTLDAACASSIYAVKLACDALAGNRADMVVTGGVSRPECLYTQTGFSQLQALSPSGRCAPFDRRADGLVVGEGVGILVLKRLADAIEHGDAVHGVIHGIGLSNDMRGNLLAPERRGQVRAMQAAYRSAGWQPGDVDHIECHGTGTRAGDTTEIESLIELWQEAPAGAGTCAIGSVKSMIGHLLTAAGAAGMIKTLLAMRHRTLPPAINFENPPETSPLADSPFRVQTRPAPWQARSTGRPRRAAVSAFGFGGINAHILFEAWPLQEASRRPVQAPPVSGHALSVKAPPCPVAVVGMDVTLGSLGDLKSYEKAVFQGRSAIAARPSGRWKGMDAAYIDLLDGLDPRGAYIDRLSIGIGEFQIPPNEINAILPQQLLALKVGAGALTDAGLPLRESRERMGVVVGIGFDFEATNYHLRWQLFNEVRRWNRTHGLELDTAAMDRWLARLRDACGPPLTPPRVVGALGGIVASRMAREFRLGGPGFVVAGDSASGIKALRAAVDLLQQKAVDTMLVGAVDLAAEGRNVVRIDRLAPFSRTRAVRPFDRDADGTLPGDGAVAMVLKPLDRARADGDRIYAVIRGIGSAGGDDPSGGRVSKETYRRSLDRCFRRTDVPAGSVSYVEAHGAGIPHRDAMELNALGGYFSEPGPHDPSRGIALGSTKPVIGYTGAADGLASLAKTALCLHHRTLPPLVGFRRPADPSGFPDRFHVPDRALPWYRDRNRGPRTACCAAITMDGTCSHVLLQAHEGDRSGARRPAATPALDGRAGLVVVTGNDGQQLSHRLSALGPYLSRAVGDMPAAAAAAGWMHAHPPRSAHRLAVALILKTGEDPAALLDEARRAIDAGDADPLSRRVYHRGRPLGADARVAMVYPGSGNHYLGMGRGLALGFPGVVDAMDEATTRLKTQFRPWHLMPWRHSWQPGWEAEAVSRLKDDPLNMIFGQVVFGDLMTRVLDRFRIRADAVIGYSLGESAGLFAQGVWADRGDMLARMQETDLFTTGLAGPCRSLRRAWKLGAHEPVDWRVAVVNRPADRVRKVLADIDRARLLIVNSPDECVIGGLATAVARAIAAMGCQAVYLDGVVTVHCDAARPVAEAYRRLHRFPTTARPGLTVYSCSWAAPYAATADRVADSIEKQAVDGFDFTRTIKRAHRDGIDVFIEAGPRGSCTRMIDRILVGQPHLAVAANQGNADEITSLLRCLARLAAERVPMDLGALYADVEPDGAAPVLREAEAVQVSVGGHMPCPALPETAAGPVPAESLPDAPGRTDDRPAAPDADQGPPSPEHAPHRPAATPMEALLETARENMELTADAHQRFLELSRELTGAFADTFDLQNRLLGAGARVQGDLPPGPVPAPPAAPPAYDRDMCMAFAVGRVGQVLGPAFDVVDTHRVRVRLPDEPLMLVDRIVSVQGEMLSMGSGRVVTEHDVRPGAWYLDGDRVPVCISVEAGQADLFLSSYLGIDHQVKGERAYRLLDAVVVFHRGLPRPGDVIRYEIAIDRFVRQGETWMFFFRFEGYVGSEHLITMHDGCAGFFTEAEVANSGGIILTDAERQPAAGTCPPNWQPPVSMARESYSDDQVDALRRGDLAGCFGEAFAGVELAESLRLPGGRMRLIHRILDLDPTGGRYGLGLIRAEADIRPDDWFLVCHFVDDMVMPGTLMYECCAHTLRVFLQRMGWVTDRPGVCYEPVIGNAARLKCRGPVTPATRHVHYEIQISRIGYGPEPFVVADAHMFADGRPIVFFKDMSLQMTGIDRDGIEARWQSPERLPAPPAAPLYDRASILAFAVGNPSDAFGDRYRIFDADRRIARLPGPPYCFMDRVVHTEPEPWVLAAGGWVTAQYDIPVDEWYFAADRSGVMPFCVLLEIALQPCGWLAAYAGSALRSDRDLKFRNLGGSAVLHRQVTPDTGTLTMRCRLTKVSEAADMIIENFDFQVLAGDLPVYTGDTYFGFFSAAALDQQKGLGEADPMVAAMAAWANRSGGAIRLAMDAPRTPDAAAGAPVTVDGLQLPAKALMMVDGIEACLPDGGPDGLGYIRGTKQVDPDEWFFRAHFYQDPVCPGSLGLESFLQLIKTAALQRWPHLAASHRFRMATGSRHSWSYRGQIVPKNRTVVVQALITGITDGPSPTLRADGLLSVDGLPIYKMENFELSLVPAADTPLTDIETAGNP</sequence>
<evidence type="ECO:0000256" key="5">
    <source>
        <dbReference type="RuleBase" id="RU003694"/>
    </source>
</evidence>
<dbReference type="InterPro" id="IPR029069">
    <property type="entry name" value="HotDog_dom_sf"/>
</dbReference>
<dbReference type="Gene3D" id="3.30.70.3290">
    <property type="match status" value="1"/>
</dbReference>
<dbReference type="GO" id="GO:0006633">
    <property type="term" value="P:fatty acid biosynthetic process"/>
    <property type="evidence" value="ECO:0007669"/>
    <property type="project" value="InterPro"/>
</dbReference>
<accession>A0A5K7YGM8</accession>
<dbReference type="CDD" id="cd00833">
    <property type="entry name" value="PKS"/>
    <property type="match status" value="2"/>
</dbReference>
<dbReference type="SUPFAM" id="SSF54637">
    <property type="entry name" value="Thioesterase/thiol ester dehydrase-isomerase"/>
    <property type="match status" value="4"/>
</dbReference>
<dbReference type="Proteomes" id="UP000427906">
    <property type="component" value="Chromosome"/>
</dbReference>
<reference evidence="8 9" key="1">
    <citation type="submission" date="2019-11" db="EMBL/GenBank/DDBJ databases">
        <title>Comparative genomics of hydrocarbon-degrading Desulfosarcina strains.</title>
        <authorList>
            <person name="Watanabe M."/>
            <person name="Kojima H."/>
            <person name="Fukui M."/>
        </authorList>
    </citation>
    <scope>NUCLEOTIDE SEQUENCE [LARGE SCALE GENOMIC DNA]</scope>
    <source>
        <strain evidence="8 9">PL12</strain>
    </source>
</reference>
<dbReference type="SUPFAM" id="SSF53901">
    <property type="entry name" value="Thiolase-like"/>
    <property type="match status" value="3"/>
</dbReference>
<dbReference type="GO" id="GO:0004315">
    <property type="term" value="F:3-oxoacyl-[acyl-carrier-protein] synthase activity"/>
    <property type="evidence" value="ECO:0007669"/>
    <property type="project" value="InterPro"/>
</dbReference>
<dbReference type="EMBL" id="AP021874">
    <property type="protein sequence ID" value="BBO66949.1"/>
    <property type="molecule type" value="Genomic_DNA"/>
</dbReference>
<dbReference type="InterPro" id="IPR018201">
    <property type="entry name" value="Ketoacyl_synth_AS"/>
</dbReference>
<dbReference type="SMART" id="SM00827">
    <property type="entry name" value="PKS_AT"/>
    <property type="match status" value="1"/>
</dbReference>
<evidence type="ECO:0000256" key="1">
    <source>
        <dbReference type="ARBA" id="ARBA00022450"/>
    </source>
</evidence>
<evidence type="ECO:0000256" key="2">
    <source>
        <dbReference type="ARBA" id="ARBA00022553"/>
    </source>
</evidence>
<dbReference type="InterPro" id="IPR014031">
    <property type="entry name" value="Ketoacyl_synth_C"/>
</dbReference>
<dbReference type="SMART" id="SM00825">
    <property type="entry name" value="PKS_KS"/>
    <property type="match status" value="1"/>
</dbReference>
<organism evidence="8 9">
    <name type="scientific">Desulfosarcina alkanivorans</name>
    <dbReference type="NCBI Taxonomy" id="571177"/>
    <lineage>
        <taxon>Bacteria</taxon>
        <taxon>Pseudomonadati</taxon>
        <taxon>Thermodesulfobacteriota</taxon>
        <taxon>Desulfobacteria</taxon>
        <taxon>Desulfobacterales</taxon>
        <taxon>Desulfosarcinaceae</taxon>
        <taxon>Desulfosarcina</taxon>
    </lineage>
</organism>
<evidence type="ECO:0000256" key="6">
    <source>
        <dbReference type="SAM" id="MobiDB-lite"/>
    </source>
</evidence>
<comment type="similarity">
    <text evidence="5">Belongs to the thiolase-like superfamily. Beta-ketoacyl-ACP synthases family.</text>
</comment>
<dbReference type="InterPro" id="IPR014043">
    <property type="entry name" value="Acyl_transferase_dom"/>
</dbReference>
<evidence type="ECO:0000313" key="9">
    <source>
        <dbReference type="Proteomes" id="UP000427906"/>
    </source>
</evidence>
<dbReference type="InterPro" id="IPR052568">
    <property type="entry name" value="PKS-FAS_Synthase"/>
</dbReference>
<feature type="region of interest" description="Disordered" evidence="6">
    <location>
        <begin position="1426"/>
        <end position="1471"/>
    </location>
</feature>
<feature type="domain" description="Ketosynthase family 3 (KS3)" evidence="7">
    <location>
        <begin position="4"/>
        <end position="447"/>
    </location>
</feature>
<dbReference type="InterPro" id="IPR016039">
    <property type="entry name" value="Thiolase-like"/>
</dbReference>
<evidence type="ECO:0000313" key="8">
    <source>
        <dbReference type="EMBL" id="BBO66949.1"/>
    </source>
</evidence>
<dbReference type="InterPro" id="IPR020841">
    <property type="entry name" value="PKS_Beta-ketoAc_synthase_dom"/>
</dbReference>
<dbReference type="Pfam" id="PF02801">
    <property type="entry name" value="Ketoacyl-synt_C"/>
    <property type="match status" value="2"/>
</dbReference>